<dbReference type="Gene3D" id="3.40.50.880">
    <property type="match status" value="1"/>
</dbReference>
<dbReference type="EMBL" id="BARS01015193">
    <property type="protein sequence ID" value="GAF87871.1"/>
    <property type="molecule type" value="Genomic_DNA"/>
</dbReference>
<evidence type="ECO:0000313" key="2">
    <source>
        <dbReference type="EMBL" id="GAF87871.1"/>
    </source>
</evidence>
<accession>X0TKS5</accession>
<protein>
    <recommendedName>
        <fullName evidence="1">DJ-1/PfpI domain-containing protein</fullName>
    </recommendedName>
</protein>
<organism evidence="2">
    <name type="scientific">marine sediment metagenome</name>
    <dbReference type="NCBI Taxonomy" id="412755"/>
    <lineage>
        <taxon>unclassified sequences</taxon>
        <taxon>metagenomes</taxon>
        <taxon>ecological metagenomes</taxon>
    </lineage>
</organism>
<evidence type="ECO:0000259" key="1">
    <source>
        <dbReference type="Pfam" id="PF01965"/>
    </source>
</evidence>
<dbReference type="InterPro" id="IPR029062">
    <property type="entry name" value="Class_I_gatase-like"/>
</dbReference>
<dbReference type="AlphaFoldDB" id="X0TKS5"/>
<dbReference type="InterPro" id="IPR002818">
    <property type="entry name" value="DJ-1/PfpI"/>
</dbReference>
<sequence>MENKVLILVEDGFRDEELIYPYYRFIEAGYEVKIVGPEEG</sequence>
<reference evidence="2" key="1">
    <citation type="journal article" date="2014" name="Front. Microbiol.">
        <title>High frequency of phylogenetically diverse reductive dehalogenase-homologous genes in deep subseafloor sedimentary metagenomes.</title>
        <authorList>
            <person name="Kawai M."/>
            <person name="Futagami T."/>
            <person name="Toyoda A."/>
            <person name="Takaki Y."/>
            <person name="Nishi S."/>
            <person name="Hori S."/>
            <person name="Arai W."/>
            <person name="Tsubouchi T."/>
            <person name="Morono Y."/>
            <person name="Uchiyama I."/>
            <person name="Ito T."/>
            <person name="Fujiyama A."/>
            <person name="Inagaki F."/>
            <person name="Takami H."/>
        </authorList>
    </citation>
    <scope>NUCLEOTIDE SEQUENCE</scope>
    <source>
        <strain evidence="2">Expedition CK06-06</strain>
    </source>
</reference>
<dbReference type="Pfam" id="PF01965">
    <property type="entry name" value="DJ-1_PfpI"/>
    <property type="match status" value="1"/>
</dbReference>
<name>X0TKS5_9ZZZZ</name>
<comment type="caution">
    <text evidence="2">The sequence shown here is derived from an EMBL/GenBank/DDBJ whole genome shotgun (WGS) entry which is preliminary data.</text>
</comment>
<feature type="non-terminal residue" evidence="2">
    <location>
        <position position="40"/>
    </location>
</feature>
<proteinExistence type="predicted"/>
<gene>
    <name evidence="2" type="ORF">S01H1_25199</name>
</gene>
<feature type="domain" description="DJ-1/PfpI" evidence="1">
    <location>
        <begin position="4"/>
        <end position="38"/>
    </location>
</feature>
<dbReference type="SUPFAM" id="SSF52317">
    <property type="entry name" value="Class I glutamine amidotransferase-like"/>
    <property type="match status" value="1"/>
</dbReference>